<accession>A0A3D8IVM5</accession>
<comment type="caution">
    <text evidence="8">The sequence shown here is derived from an EMBL/GenBank/DDBJ whole genome shotgun (WGS) entry which is preliminary data.</text>
</comment>
<proteinExistence type="inferred from homology"/>
<evidence type="ECO:0000256" key="2">
    <source>
        <dbReference type="ARBA" id="ARBA00022576"/>
    </source>
</evidence>
<evidence type="ECO:0000313" key="9">
    <source>
        <dbReference type="Proteomes" id="UP000257067"/>
    </source>
</evidence>
<dbReference type="InterPro" id="IPR015422">
    <property type="entry name" value="PyrdxlP-dep_Trfase_small"/>
</dbReference>
<keyword evidence="4 8" id="KW-0808">Transferase</keyword>
<dbReference type="InterPro" id="IPR015424">
    <property type="entry name" value="PyrdxlP-dep_Trfase"/>
</dbReference>
<keyword evidence="3" id="KW-0028">Amino-acid biosynthesis</keyword>
<dbReference type="InterPro" id="IPR004636">
    <property type="entry name" value="AcOrn/SuccOrn_fam"/>
</dbReference>
<dbReference type="PROSITE" id="PS00600">
    <property type="entry name" value="AA_TRANSFER_CLASS_3"/>
    <property type="match status" value="1"/>
</dbReference>
<sequence>MNFQETKKISQDFLLKTYAPSDIAFVKGEGSKLYDTQGREYIDFSSGIGVCSIGYNHPKYIQALCNQAHTLLHTSNLFYNPTQALLAKKLVELSGYDMQVFFANSGAEANEGAIKLARKYGQTRFEKKRYKIITLEASFHGRTLATLAATGQDKFHPPYFSPYIQGFIRAKNLQEIYKLIDKETCAVMIELIQGEGGIYALPKDEVQKLWAFLHEREILLIVDEVQSGIYRSGKFFASNIYDITPDIITTAKGLGGGVPIGAVLSKHKDIFQAGDHGSTFGGNYLSSQAGLSVLEILSEEYENIQKTIKTFHLFLDEVFNHYPQLFSQKVGMGLMLGLQAQNEEIQKYIVSESLNHGLVLLRSGRNVIRFLPPLLISDEEIAEGFGRLKKILEKCTKEVS</sequence>
<dbReference type="RefSeq" id="WP_104724934.1">
    <property type="nucleotide sequence ID" value="NZ_FZNE01000010.1"/>
</dbReference>
<dbReference type="AlphaFoldDB" id="A0A3D8IVM5"/>
<name>A0A3D8IVM5_9HELI</name>
<dbReference type="InterPro" id="IPR015421">
    <property type="entry name" value="PyrdxlP-dep_Trfase_major"/>
</dbReference>
<dbReference type="EMBL" id="NXLU01000007">
    <property type="protein sequence ID" value="RDU68684.1"/>
    <property type="molecule type" value="Genomic_DNA"/>
</dbReference>
<dbReference type="Proteomes" id="UP000257067">
    <property type="component" value="Unassembled WGS sequence"/>
</dbReference>
<evidence type="ECO:0000256" key="3">
    <source>
        <dbReference type="ARBA" id="ARBA00022605"/>
    </source>
</evidence>
<dbReference type="NCBIfam" id="NF002325">
    <property type="entry name" value="PRK01278.1"/>
    <property type="match status" value="1"/>
</dbReference>
<dbReference type="GO" id="GO:0008483">
    <property type="term" value="F:transaminase activity"/>
    <property type="evidence" value="ECO:0007669"/>
    <property type="project" value="UniProtKB-KW"/>
</dbReference>
<dbReference type="OrthoDB" id="9801834at2"/>
<reference evidence="8 9" key="1">
    <citation type="submission" date="2018-04" db="EMBL/GenBank/DDBJ databases">
        <title>Novel Campyloabacter and Helicobacter Species and Strains.</title>
        <authorList>
            <person name="Mannion A.J."/>
            <person name="Shen Z."/>
            <person name="Fox J.G."/>
        </authorList>
    </citation>
    <scope>NUCLEOTIDE SEQUENCE [LARGE SCALE GENOMIC DNA]</scope>
    <source>
        <strain evidence="8 9">ATCC 700242</strain>
    </source>
</reference>
<dbReference type="Gene3D" id="3.40.640.10">
    <property type="entry name" value="Type I PLP-dependent aspartate aminotransferase-like (Major domain)"/>
    <property type="match status" value="1"/>
</dbReference>
<dbReference type="InterPro" id="IPR049704">
    <property type="entry name" value="Aminotrans_3_PPA_site"/>
</dbReference>
<comment type="cofactor">
    <cofactor evidence="1">
        <name>pyridoxal 5'-phosphate</name>
        <dbReference type="ChEBI" id="CHEBI:597326"/>
    </cofactor>
</comment>
<dbReference type="PANTHER" id="PTHR11986">
    <property type="entry name" value="AMINOTRANSFERASE CLASS III"/>
    <property type="match status" value="1"/>
</dbReference>
<evidence type="ECO:0000256" key="5">
    <source>
        <dbReference type="ARBA" id="ARBA00022898"/>
    </source>
</evidence>
<dbReference type="GO" id="GO:0006526">
    <property type="term" value="P:L-arginine biosynthetic process"/>
    <property type="evidence" value="ECO:0007669"/>
    <property type="project" value="UniProtKB-ARBA"/>
</dbReference>
<organism evidence="8 9">
    <name type="scientific">Helicobacter cholecystus</name>
    <dbReference type="NCBI Taxonomy" id="45498"/>
    <lineage>
        <taxon>Bacteria</taxon>
        <taxon>Pseudomonadati</taxon>
        <taxon>Campylobacterota</taxon>
        <taxon>Epsilonproteobacteria</taxon>
        <taxon>Campylobacterales</taxon>
        <taxon>Helicobacteraceae</taxon>
        <taxon>Helicobacter</taxon>
    </lineage>
</organism>
<evidence type="ECO:0000256" key="6">
    <source>
        <dbReference type="ARBA" id="ARBA00029440"/>
    </source>
</evidence>
<dbReference type="Pfam" id="PF00202">
    <property type="entry name" value="Aminotran_3"/>
    <property type="match status" value="1"/>
</dbReference>
<evidence type="ECO:0000256" key="4">
    <source>
        <dbReference type="ARBA" id="ARBA00022679"/>
    </source>
</evidence>
<protein>
    <submittedName>
        <fullName evidence="8">Aspartate aminotransferase family protein</fullName>
    </submittedName>
</protein>
<dbReference type="CDD" id="cd00610">
    <property type="entry name" value="OAT_like"/>
    <property type="match status" value="1"/>
</dbReference>
<comment type="pathway">
    <text evidence="6">Amino-acid biosynthesis.</text>
</comment>
<dbReference type="FunFam" id="3.40.640.10:FF:000004">
    <property type="entry name" value="Acetylornithine aminotransferase"/>
    <property type="match status" value="1"/>
</dbReference>
<comment type="similarity">
    <text evidence="7">Belongs to the class-III pyridoxal-phosphate-dependent aminotransferase family.</text>
</comment>
<dbReference type="SUPFAM" id="SSF53383">
    <property type="entry name" value="PLP-dependent transferases"/>
    <property type="match status" value="1"/>
</dbReference>
<dbReference type="PANTHER" id="PTHR11986:SF79">
    <property type="entry name" value="ACETYLORNITHINE AMINOTRANSFERASE, MITOCHONDRIAL"/>
    <property type="match status" value="1"/>
</dbReference>
<keyword evidence="5 7" id="KW-0663">Pyridoxal phosphate</keyword>
<dbReference type="GO" id="GO:0042802">
    <property type="term" value="F:identical protein binding"/>
    <property type="evidence" value="ECO:0007669"/>
    <property type="project" value="TreeGrafter"/>
</dbReference>
<evidence type="ECO:0000256" key="7">
    <source>
        <dbReference type="RuleBase" id="RU003560"/>
    </source>
</evidence>
<dbReference type="GO" id="GO:0030170">
    <property type="term" value="F:pyridoxal phosphate binding"/>
    <property type="evidence" value="ECO:0007669"/>
    <property type="project" value="InterPro"/>
</dbReference>
<dbReference type="NCBIfam" id="TIGR00707">
    <property type="entry name" value="argD"/>
    <property type="match status" value="1"/>
</dbReference>
<evidence type="ECO:0000313" key="8">
    <source>
        <dbReference type="EMBL" id="RDU68684.1"/>
    </source>
</evidence>
<dbReference type="InterPro" id="IPR005814">
    <property type="entry name" value="Aminotrans_3"/>
</dbReference>
<dbReference type="InterPro" id="IPR050103">
    <property type="entry name" value="Class-III_PLP-dep_AT"/>
</dbReference>
<dbReference type="Gene3D" id="3.90.1150.10">
    <property type="entry name" value="Aspartate Aminotransferase, domain 1"/>
    <property type="match status" value="1"/>
</dbReference>
<keyword evidence="9" id="KW-1185">Reference proteome</keyword>
<keyword evidence="2 8" id="KW-0032">Aminotransferase</keyword>
<gene>
    <name evidence="8" type="ORF">CQA62_05545</name>
</gene>
<evidence type="ECO:0000256" key="1">
    <source>
        <dbReference type="ARBA" id="ARBA00001933"/>
    </source>
</evidence>
<dbReference type="PIRSF" id="PIRSF000521">
    <property type="entry name" value="Transaminase_4ab_Lys_Orn"/>
    <property type="match status" value="1"/>
</dbReference>